<evidence type="ECO:0000313" key="2">
    <source>
        <dbReference type="Proteomes" id="UP000887565"/>
    </source>
</evidence>
<keyword evidence="2" id="KW-1185">Reference proteome</keyword>
<protein>
    <submittedName>
        <fullName evidence="3">Uncharacterized protein</fullName>
    </submittedName>
</protein>
<dbReference type="AlphaFoldDB" id="A0A915K4G4"/>
<name>A0A915K4G4_ROMCU</name>
<feature type="compositionally biased region" description="Acidic residues" evidence="1">
    <location>
        <begin position="43"/>
        <end position="59"/>
    </location>
</feature>
<dbReference type="WBParaSite" id="nRc.2.0.1.t33655-RA">
    <property type="protein sequence ID" value="nRc.2.0.1.t33655-RA"/>
    <property type="gene ID" value="nRc.2.0.1.g33655"/>
</dbReference>
<proteinExistence type="predicted"/>
<organism evidence="2 3">
    <name type="scientific">Romanomermis culicivorax</name>
    <name type="common">Nematode worm</name>
    <dbReference type="NCBI Taxonomy" id="13658"/>
    <lineage>
        <taxon>Eukaryota</taxon>
        <taxon>Metazoa</taxon>
        <taxon>Ecdysozoa</taxon>
        <taxon>Nematoda</taxon>
        <taxon>Enoplea</taxon>
        <taxon>Dorylaimia</taxon>
        <taxon>Mermithida</taxon>
        <taxon>Mermithoidea</taxon>
        <taxon>Mermithidae</taxon>
        <taxon>Romanomermis</taxon>
    </lineage>
</organism>
<feature type="region of interest" description="Disordered" evidence="1">
    <location>
        <begin position="32"/>
        <end position="65"/>
    </location>
</feature>
<accession>A0A915K4G4</accession>
<dbReference type="Proteomes" id="UP000887565">
    <property type="component" value="Unplaced"/>
</dbReference>
<evidence type="ECO:0000313" key="3">
    <source>
        <dbReference type="WBParaSite" id="nRc.2.0.1.t33655-RA"/>
    </source>
</evidence>
<sequence length="65" mass="7149">MSIRVADAKAKTTGRKWFGIDGVRDGILCQSEQPVGQIKSSVDDVEEDPDPFLEEDPDPSELCLN</sequence>
<evidence type="ECO:0000256" key="1">
    <source>
        <dbReference type="SAM" id="MobiDB-lite"/>
    </source>
</evidence>
<reference evidence="3" key="1">
    <citation type="submission" date="2022-11" db="UniProtKB">
        <authorList>
            <consortium name="WormBaseParasite"/>
        </authorList>
    </citation>
    <scope>IDENTIFICATION</scope>
</reference>